<evidence type="ECO:0000259" key="1">
    <source>
        <dbReference type="Pfam" id="PF08318"/>
    </source>
</evidence>
<protein>
    <submittedName>
        <fullName evidence="3">Uncharacterized protein</fullName>
    </submittedName>
</protein>
<evidence type="ECO:0000313" key="4">
    <source>
        <dbReference type="Proteomes" id="UP000053237"/>
    </source>
</evidence>
<dbReference type="InterPro" id="IPR048682">
    <property type="entry name" value="COG4"/>
</dbReference>
<dbReference type="InterPro" id="IPR048684">
    <property type="entry name" value="COG4_C"/>
</dbReference>
<dbReference type="OrthoDB" id="47059at2759"/>
<sequence>MSFEAHVAAFYESLAEDKLEDMCESLHHMRLEVAQTDSTQNDPTQKVYAEILRSCEEKSQSKKQLINEYFIRCCSGTERNEIALQKLLSAVTMCLDLQMLTVNDQNMKQIQTFLSQHFQRKATIVYESVCKCKNEARANAFGYIERNFYVEGLNEMLGSVMDVAKALSEIVEGCEYEHTFYSQFMSPVHALCVEVTLEIVHLFTIEGRMEAWERRALEQAKLQASKSDIPIELDESLQMMDLFLDEMTCVLRLLFTYQSCIQRFRKSVTIDQKARNQNTSTLLKITTSLNRFDQKTAELNGIYMLLERFYIFQSVHKAIEIAEVQTLENSIFISSVVEDTSFVLSKVLMRASQCIQYPTTLSVVSAIVDALDSMYLPAILKLPDRQFDFSAISAKSGQNVVVSKSKDEEEAHKNTDQNENISFSDLLLQIVDEDVTRELHKEAKLVMAINSAFMSCQVVSGLANKIEEISDTVFPHEAKLLECVPRPISELNDTFLEVVNNEISTMIQSTIKPHIEPLLHDWMETKCQYVLSSAEFDRFGVQPSPLTEFMERYVAKNQILKRYQQSLCHEPFQSLMQAFADGITTWLEDAIIQLQPAMNELGALQFEREVSDLLMKLSSFVKTKSMRSYFTRLFHMTLILNFLQPDDLVSSYQSRSIDGEEELDSATLVALLQMRIEFQSTDLDDAVHKWNEKREQSRQRIQSN</sequence>
<accession>A0A024GS65</accession>
<dbReference type="Pfam" id="PF20662">
    <property type="entry name" value="COG4_C"/>
    <property type="match status" value="1"/>
</dbReference>
<dbReference type="EMBL" id="CAIX01000294">
    <property type="protein sequence ID" value="CCI49392.1"/>
    <property type="molecule type" value="Genomic_DNA"/>
</dbReference>
<dbReference type="STRING" id="65357.A0A024GS65"/>
<feature type="domain" description="COG4 transport protein middle alpha-helical bundle" evidence="1">
    <location>
        <begin position="229"/>
        <end position="378"/>
    </location>
</feature>
<dbReference type="PANTHER" id="PTHR24016:SF0">
    <property type="entry name" value="CONSERVED OLIGOMERIC GOLGI COMPLEX SUBUNIT 4"/>
    <property type="match status" value="1"/>
</dbReference>
<organism evidence="3 4">
    <name type="scientific">Albugo candida</name>
    <dbReference type="NCBI Taxonomy" id="65357"/>
    <lineage>
        <taxon>Eukaryota</taxon>
        <taxon>Sar</taxon>
        <taxon>Stramenopiles</taxon>
        <taxon>Oomycota</taxon>
        <taxon>Peronosporomycetes</taxon>
        <taxon>Albuginales</taxon>
        <taxon>Albuginaceae</taxon>
        <taxon>Albugo</taxon>
    </lineage>
</organism>
<keyword evidence="4" id="KW-1185">Reference proteome</keyword>
<dbReference type="AlphaFoldDB" id="A0A024GS65"/>
<dbReference type="Gene3D" id="1.20.58.1970">
    <property type="match status" value="1"/>
</dbReference>
<comment type="caution">
    <text evidence="3">The sequence shown here is derived from an EMBL/GenBank/DDBJ whole genome shotgun (WGS) entry which is preliminary data.</text>
</comment>
<evidence type="ECO:0000313" key="3">
    <source>
        <dbReference type="EMBL" id="CCI49392.1"/>
    </source>
</evidence>
<dbReference type="InterPro" id="IPR013167">
    <property type="entry name" value="COG4_M"/>
</dbReference>
<reference evidence="3 4" key="1">
    <citation type="submission" date="2012-05" db="EMBL/GenBank/DDBJ databases">
        <title>Recombination and specialization in a pathogen metapopulation.</title>
        <authorList>
            <person name="Gardiner A."/>
            <person name="Kemen E."/>
            <person name="Schultz-Larsen T."/>
            <person name="MacLean D."/>
            <person name="Van Oosterhout C."/>
            <person name="Jones J.D.G."/>
        </authorList>
    </citation>
    <scope>NUCLEOTIDE SEQUENCE [LARGE SCALE GENOMIC DNA]</scope>
    <source>
        <strain evidence="3 4">Ac Nc2</strain>
    </source>
</reference>
<dbReference type="InParanoid" id="A0A024GS65"/>
<dbReference type="PANTHER" id="PTHR24016">
    <property type="entry name" value="CONSERVED OLIGOMERIC GOLGI COMPLEX SUBUNIT 4"/>
    <property type="match status" value="1"/>
</dbReference>
<gene>
    <name evidence="3" type="ORF">BN9_107060</name>
</gene>
<name>A0A024GS65_9STRA</name>
<dbReference type="Pfam" id="PF08318">
    <property type="entry name" value="COG4_m"/>
    <property type="match status" value="1"/>
</dbReference>
<proteinExistence type="predicted"/>
<evidence type="ECO:0000259" key="2">
    <source>
        <dbReference type="Pfam" id="PF20662"/>
    </source>
</evidence>
<dbReference type="Proteomes" id="UP000053237">
    <property type="component" value="Unassembled WGS sequence"/>
</dbReference>
<feature type="domain" description="Conserved oligomeric Golgi complex subunit 4 C-terminal" evidence="2">
    <location>
        <begin position="446"/>
        <end position="649"/>
    </location>
</feature>